<reference evidence="10" key="1">
    <citation type="submission" date="2010-07" db="EMBL/GenBank/DDBJ databases">
        <title>The genome sequence of Gaeumannomyces graminis var. tritici strain R3-111a-1.</title>
        <authorList>
            <consortium name="The Broad Institute Genome Sequencing Platform"/>
            <person name="Ma L.-J."/>
            <person name="Dead R."/>
            <person name="Young S."/>
            <person name="Zeng Q."/>
            <person name="Koehrsen M."/>
            <person name="Alvarado L."/>
            <person name="Berlin A."/>
            <person name="Chapman S.B."/>
            <person name="Chen Z."/>
            <person name="Freedman E."/>
            <person name="Gellesch M."/>
            <person name="Goldberg J."/>
            <person name="Griggs A."/>
            <person name="Gujja S."/>
            <person name="Heilman E.R."/>
            <person name="Heiman D."/>
            <person name="Hepburn T."/>
            <person name="Howarth C."/>
            <person name="Jen D."/>
            <person name="Larson L."/>
            <person name="Mehta T."/>
            <person name="Neiman D."/>
            <person name="Pearson M."/>
            <person name="Roberts A."/>
            <person name="Saif S."/>
            <person name="Shea T."/>
            <person name="Shenoy N."/>
            <person name="Sisk P."/>
            <person name="Stolte C."/>
            <person name="Sykes S."/>
            <person name="Walk T."/>
            <person name="White J."/>
            <person name="Yandava C."/>
            <person name="Haas B."/>
            <person name="Nusbaum C."/>
            <person name="Birren B."/>
        </authorList>
    </citation>
    <scope>NUCLEOTIDE SEQUENCE [LARGE SCALE GENOMIC DNA]</scope>
    <source>
        <strain evidence="10">R3-111a-1</strain>
    </source>
</reference>
<feature type="compositionally biased region" description="Polar residues" evidence="5">
    <location>
        <begin position="539"/>
        <end position="549"/>
    </location>
</feature>
<dbReference type="InterPro" id="IPR011009">
    <property type="entry name" value="Kinase-like_dom_sf"/>
</dbReference>
<dbReference type="InterPro" id="IPR000719">
    <property type="entry name" value="Prot_kinase_dom"/>
</dbReference>
<keyword evidence="8" id="KW-0808">Transferase</keyword>
<dbReference type="PROSITE" id="PS50006">
    <property type="entry name" value="FHA_DOMAIN"/>
    <property type="match status" value="1"/>
</dbReference>
<dbReference type="GO" id="GO:0004674">
    <property type="term" value="F:protein serine/threonine kinase activity"/>
    <property type="evidence" value="ECO:0007669"/>
    <property type="project" value="TreeGrafter"/>
</dbReference>
<dbReference type="RefSeq" id="XP_009220801.1">
    <property type="nucleotide sequence ID" value="XM_009222537.1"/>
</dbReference>
<comment type="similarity">
    <text evidence="1">Belongs to the protein kinase superfamily. CAMK Ser/Thr protein kinase family. CHEK2 subfamily.</text>
</comment>
<dbReference type="GO" id="GO:0005737">
    <property type="term" value="C:cytoplasm"/>
    <property type="evidence" value="ECO:0007669"/>
    <property type="project" value="TreeGrafter"/>
</dbReference>
<dbReference type="InterPro" id="IPR000253">
    <property type="entry name" value="FHA_dom"/>
</dbReference>
<keyword evidence="8" id="KW-0418">Kinase</keyword>
<dbReference type="STRING" id="644352.J3NTZ1"/>
<reference evidence="9" key="4">
    <citation type="journal article" date="2015" name="G3 (Bethesda)">
        <title>Genome sequences of three phytopathogenic species of the Magnaporthaceae family of fungi.</title>
        <authorList>
            <person name="Okagaki L.H."/>
            <person name="Nunes C.C."/>
            <person name="Sailsbery J."/>
            <person name="Clay B."/>
            <person name="Brown D."/>
            <person name="John T."/>
            <person name="Oh Y."/>
            <person name="Young N."/>
            <person name="Fitzgerald M."/>
            <person name="Haas B.J."/>
            <person name="Zeng Q."/>
            <person name="Young S."/>
            <person name="Adiconis X."/>
            <person name="Fan L."/>
            <person name="Levin J.Z."/>
            <person name="Mitchell T.K."/>
            <person name="Okubara P.A."/>
            <person name="Farman M.L."/>
            <person name="Kohn L.M."/>
            <person name="Birren B."/>
            <person name="Ma L.-J."/>
            <person name="Dean R.A."/>
        </authorList>
    </citation>
    <scope>NUCLEOTIDE SEQUENCE</scope>
    <source>
        <strain evidence="9">R3-111a-1</strain>
    </source>
</reference>
<dbReference type="GeneID" id="20345198"/>
<feature type="compositionally biased region" description="Acidic residues" evidence="5">
    <location>
        <begin position="633"/>
        <end position="647"/>
    </location>
</feature>
<dbReference type="EMBL" id="GL385396">
    <property type="protein sequence ID" value="EJT79656.1"/>
    <property type="molecule type" value="Genomic_DNA"/>
</dbReference>
<dbReference type="SMART" id="SM00240">
    <property type="entry name" value="FHA"/>
    <property type="match status" value="1"/>
</dbReference>
<dbReference type="EnsemblFungi" id="EJT79656">
    <property type="protein sequence ID" value="EJT79656"/>
    <property type="gene ID" value="GGTG_04740"/>
</dbReference>
<dbReference type="HOGENOM" id="CLU_017167_1_0_1"/>
<dbReference type="Proteomes" id="UP000006039">
    <property type="component" value="Unassembled WGS sequence"/>
</dbReference>
<dbReference type="eggNOG" id="KOG0615">
    <property type="taxonomic scope" value="Eukaryota"/>
</dbReference>
<evidence type="ECO:0000256" key="3">
    <source>
        <dbReference type="ARBA" id="ARBA00022840"/>
    </source>
</evidence>
<dbReference type="InterPro" id="IPR053235">
    <property type="entry name" value="Ser_Thr_kinase"/>
</dbReference>
<dbReference type="GO" id="GO:0051094">
    <property type="term" value="P:positive regulation of developmental process"/>
    <property type="evidence" value="ECO:0007669"/>
    <property type="project" value="UniProtKB-ARBA"/>
</dbReference>
<name>J3NTZ1_GAET3</name>
<dbReference type="CDD" id="cd00060">
    <property type="entry name" value="FHA"/>
    <property type="match status" value="1"/>
</dbReference>
<dbReference type="PROSITE" id="PS00107">
    <property type="entry name" value="PROTEIN_KINASE_ATP"/>
    <property type="match status" value="1"/>
</dbReference>
<reference evidence="9" key="5">
    <citation type="submission" date="2018-04" db="UniProtKB">
        <authorList>
            <consortium name="EnsemblFungi"/>
        </authorList>
    </citation>
    <scope>IDENTIFICATION</scope>
    <source>
        <strain evidence="9">R3-111a-1</strain>
    </source>
</reference>
<evidence type="ECO:0000256" key="5">
    <source>
        <dbReference type="SAM" id="MobiDB-lite"/>
    </source>
</evidence>
<evidence type="ECO:0000259" key="7">
    <source>
        <dbReference type="PROSITE" id="PS50011"/>
    </source>
</evidence>
<dbReference type="InterPro" id="IPR017441">
    <property type="entry name" value="Protein_kinase_ATP_BS"/>
</dbReference>
<dbReference type="OrthoDB" id="10252171at2759"/>
<feature type="compositionally biased region" description="Basic and acidic residues" evidence="5">
    <location>
        <begin position="648"/>
        <end position="658"/>
    </location>
</feature>
<dbReference type="Pfam" id="PF00498">
    <property type="entry name" value="FHA"/>
    <property type="match status" value="1"/>
</dbReference>
<organism evidence="8">
    <name type="scientific">Gaeumannomyces tritici (strain R3-111a-1)</name>
    <name type="common">Wheat and barley take-all root rot fungus</name>
    <name type="synonym">Gaeumannomyces graminis var. tritici</name>
    <dbReference type="NCBI Taxonomy" id="644352"/>
    <lineage>
        <taxon>Eukaryota</taxon>
        <taxon>Fungi</taxon>
        <taxon>Dikarya</taxon>
        <taxon>Ascomycota</taxon>
        <taxon>Pezizomycotina</taxon>
        <taxon>Sordariomycetes</taxon>
        <taxon>Sordariomycetidae</taxon>
        <taxon>Magnaporthales</taxon>
        <taxon>Magnaporthaceae</taxon>
        <taxon>Gaeumannomyces</taxon>
    </lineage>
</organism>
<evidence type="ECO:0000313" key="9">
    <source>
        <dbReference type="EnsemblFungi" id="EJT79656"/>
    </source>
</evidence>
<keyword evidence="10" id="KW-1185">Reference proteome</keyword>
<reference evidence="8" key="2">
    <citation type="submission" date="2010-07" db="EMBL/GenBank/DDBJ databases">
        <authorList>
            <consortium name="The Broad Institute Genome Sequencing Platform"/>
            <consortium name="Broad Institute Genome Sequencing Center for Infectious Disease"/>
            <person name="Ma L.-J."/>
            <person name="Dead R."/>
            <person name="Young S."/>
            <person name="Zeng Q."/>
            <person name="Koehrsen M."/>
            <person name="Alvarado L."/>
            <person name="Berlin A."/>
            <person name="Chapman S.B."/>
            <person name="Chen Z."/>
            <person name="Freedman E."/>
            <person name="Gellesch M."/>
            <person name="Goldberg J."/>
            <person name="Griggs A."/>
            <person name="Gujja S."/>
            <person name="Heilman E.R."/>
            <person name="Heiman D."/>
            <person name="Hepburn T."/>
            <person name="Howarth C."/>
            <person name="Jen D."/>
            <person name="Larson L."/>
            <person name="Mehta T."/>
            <person name="Neiman D."/>
            <person name="Pearson M."/>
            <person name="Roberts A."/>
            <person name="Saif S."/>
            <person name="Shea T."/>
            <person name="Shenoy N."/>
            <person name="Sisk P."/>
            <person name="Stolte C."/>
            <person name="Sykes S."/>
            <person name="Walk T."/>
            <person name="White J."/>
            <person name="Yandava C."/>
            <person name="Haas B."/>
            <person name="Nusbaum C."/>
            <person name="Birren B."/>
        </authorList>
    </citation>
    <scope>NUCLEOTIDE SEQUENCE</scope>
    <source>
        <strain evidence="8">R3-111a-1</strain>
    </source>
</reference>
<feature type="region of interest" description="Disordered" evidence="5">
    <location>
        <begin position="534"/>
        <end position="697"/>
    </location>
</feature>
<dbReference type="SMART" id="SM00220">
    <property type="entry name" value="S_TKc"/>
    <property type="match status" value="1"/>
</dbReference>
<reference evidence="8" key="3">
    <citation type="submission" date="2010-09" db="EMBL/GenBank/DDBJ databases">
        <title>Annotation of Gaeumannomyces graminis var. tritici R3-111a-1.</title>
        <authorList>
            <consortium name="The Broad Institute Genome Sequencing Platform"/>
            <person name="Ma L.-J."/>
            <person name="Dead R."/>
            <person name="Young S.K."/>
            <person name="Zeng Q."/>
            <person name="Gargeya S."/>
            <person name="Fitzgerald M."/>
            <person name="Haas B."/>
            <person name="Abouelleil A."/>
            <person name="Alvarado L."/>
            <person name="Arachchi H.M."/>
            <person name="Berlin A."/>
            <person name="Brown A."/>
            <person name="Chapman S.B."/>
            <person name="Chen Z."/>
            <person name="Dunbar C."/>
            <person name="Freedman E."/>
            <person name="Gearin G."/>
            <person name="Gellesch M."/>
            <person name="Goldberg J."/>
            <person name="Griggs A."/>
            <person name="Gujja S."/>
            <person name="Heiman D."/>
            <person name="Howarth C."/>
            <person name="Larson L."/>
            <person name="Lui A."/>
            <person name="MacDonald P.J.P."/>
            <person name="Mehta T."/>
            <person name="Montmayeur A."/>
            <person name="Murphy C."/>
            <person name="Neiman D."/>
            <person name="Pearson M."/>
            <person name="Priest M."/>
            <person name="Roberts A."/>
            <person name="Saif S."/>
            <person name="Shea T."/>
            <person name="Shenoy N."/>
            <person name="Sisk P."/>
            <person name="Stolte C."/>
            <person name="Sykes S."/>
            <person name="Yandava C."/>
            <person name="Wortman J."/>
            <person name="Nusbaum C."/>
            <person name="Birren B."/>
        </authorList>
    </citation>
    <scope>NUCLEOTIDE SEQUENCE</scope>
    <source>
        <strain evidence="8">R3-111a-1</strain>
    </source>
</reference>
<dbReference type="InterPro" id="IPR008271">
    <property type="entry name" value="Ser/Thr_kinase_AS"/>
</dbReference>
<sequence length="697" mass="77661">MADTDLIARVYPYTETRREDVPAVTLKTFKTSWGCFDPLDQLPERQSRERESTEPLESQNGPVLDTLPYVELKLSDTHRSRSGFLFGWGENNDVILPKSRGVGRHHFTLTFDGEKRPIVKDWGSLNGIQVTYGSQGHGARSGFQWIVGGHEIPFVKRPIVVAALARPLVQLQIVVVPHDVASLAYIDKVDRFLQSTAAATEDLLSGLNIANRTDTKRPTGAPKLETGPIHIRKQLGKGSFASVTRYWDVSTGEEYALKKPSAEAVRARRVRIDAWRNEAHIMNLIEHPHVVKLHRSDFTQGPRLYLEYVPGGSLANKDISAAECVSILQQCLSALEYLHGSDPPIVHRDIKADNILIQYRDTNSIYVKFADFGLAKDYDNMSTICGNLGNLAPEVYENHQYIEAGGKGRVSYTEAVDVWSLGVTVYTFLCPLPRFENQYISSGTAWAKELIKMFNEDLEERPDELRRFLLEAMVVLRPEQRWSAGDCLARAMLLPVVPAMDQPETAAAVSYVSGDERLTIHYGAEPNMVQGREIPMWQPGSSENSTLSTDAGRYDRSGAPTPRASVPASAFSRKRATVPRSSSSGRHRKRQEHGSSSSSSSSSSKADASSRQQRDRVLDNRTQDSLPPVAFEDKDEDEDDWEWEEDDNARVESPHAVDHVSTSHVGQEVESHMQTFLQHQVGNGGADQEAADAAQLR</sequence>
<evidence type="ECO:0000259" key="6">
    <source>
        <dbReference type="PROSITE" id="PS50006"/>
    </source>
</evidence>
<dbReference type="AlphaFoldDB" id="J3NTZ1"/>
<feature type="compositionally biased region" description="Low complexity" evidence="5">
    <location>
        <begin position="595"/>
        <end position="610"/>
    </location>
</feature>
<feature type="domain" description="Protein kinase" evidence="7">
    <location>
        <begin position="229"/>
        <end position="493"/>
    </location>
</feature>
<feature type="compositionally biased region" description="Polar residues" evidence="5">
    <location>
        <begin position="672"/>
        <end position="681"/>
    </location>
</feature>
<proteinExistence type="inferred from homology"/>
<gene>
    <name evidence="9" type="primary">20345198</name>
    <name evidence="8" type="ORF">GGTG_04740</name>
</gene>
<evidence type="ECO:0000313" key="8">
    <source>
        <dbReference type="EMBL" id="EJT79656.1"/>
    </source>
</evidence>
<protein>
    <submittedName>
        <fullName evidence="8">CAMK protein kinase</fullName>
    </submittedName>
</protein>
<feature type="compositionally biased region" description="Low complexity" evidence="5">
    <location>
        <begin position="686"/>
        <end position="697"/>
    </location>
</feature>
<dbReference type="VEuPathDB" id="FungiDB:GGTG_04740"/>
<keyword evidence="3 4" id="KW-0067">ATP-binding</keyword>
<keyword evidence="2 4" id="KW-0547">Nucleotide-binding</keyword>
<feature type="binding site" evidence="4">
    <location>
        <position position="258"/>
    </location>
    <ligand>
        <name>ATP</name>
        <dbReference type="ChEBI" id="CHEBI:30616"/>
    </ligand>
</feature>
<dbReference type="Pfam" id="PF00069">
    <property type="entry name" value="Pkinase"/>
    <property type="match status" value="1"/>
</dbReference>
<evidence type="ECO:0000256" key="1">
    <source>
        <dbReference type="ARBA" id="ARBA00005575"/>
    </source>
</evidence>
<dbReference type="PANTHER" id="PTHR24361">
    <property type="entry name" value="MITOGEN-ACTIVATED KINASE KINASE KINASE"/>
    <property type="match status" value="1"/>
</dbReference>
<dbReference type="Gene3D" id="2.60.200.20">
    <property type="match status" value="1"/>
</dbReference>
<dbReference type="Gene3D" id="1.10.510.10">
    <property type="entry name" value="Transferase(Phosphotransferase) domain 1"/>
    <property type="match status" value="1"/>
</dbReference>
<accession>J3NTZ1</accession>
<dbReference type="GO" id="GO:0005524">
    <property type="term" value="F:ATP binding"/>
    <property type="evidence" value="ECO:0007669"/>
    <property type="project" value="UniProtKB-UniRule"/>
</dbReference>
<dbReference type="InterPro" id="IPR008984">
    <property type="entry name" value="SMAD_FHA_dom_sf"/>
</dbReference>
<dbReference type="PROSITE" id="PS50011">
    <property type="entry name" value="PROTEIN_KINASE_DOM"/>
    <property type="match status" value="1"/>
</dbReference>
<feature type="compositionally biased region" description="Basic and acidic residues" evidence="5">
    <location>
        <begin position="612"/>
        <end position="622"/>
    </location>
</feature>
<feature type="domain" description="FHA" evidence="6">
    <location>
        <begin position="84"/>
        <end position="131"/>
    </location>
</feature>
<dbReference type="SUPFAM" id="SSF49879">
    <property type="entry name" value="SMAD/FHA domain"/>
    <property type="match status" value="1"/>
</dbReference>
<evidence type="ECO:0000256" key="4">
    <source>
        <dbReference type="PROSITE-ProRule" id="PRU10141"/>
    </source>
</evidence>
<dbReference type="SUPFAM" id="SSF56112">
    <property type="entry name" value="Protein kinase-like (PK-like)"/>
    <property type="match status" value="1"/>
</dbReference>
<dbReference type="PROSITE" id="PS00108">
    <property type="entry name" value="PROTEIN_KINASE_ST"/>
    <property type="match status" value="1"/>
</dbReference>
<evidence type="ECO:0000256" key="2">
    <source>
        <dbReference type="ARBA" id="ARBA00022741"/>
    </source>
</evidence>
<evidence type="ECO:0000313" key="10">
    <source>
        <dbReference type="Proteomes" id="UP000006039"/>
    </source>
</evidence>